<proteinExistence type="predicted"/>
<feature type="domain" description="Methyltransferase type 11" evidence="1">
    <location>
        <begin position="77"/>
        <end position="125"/>
    </location>
</feature>
<dbReference type="EMBL" id="FPBX01000020">
    <property type="protein sequence ID" value="SFU77616.1"/>
    <property type="molecule type" value="Genomic_DNA"/>
</dbReference>
<dbReference type="STRING" id="343013.SAMN04489707_102023"/>
<name>A0A1I7IXF7_9BURK</name>
<dbReference type="Gene3D" id="3.40.50.150">
    <property type="entry name" value="Vaccinia Virus protein VP39"/>
    <property type="match status" value="1"/>
</dbReference>
<keyword evidence="3" id="KW-1185">Reference proteome</keyword>
<accession>A0A1I7IXF7</accession>
<evidence type="ECO:0000313" key="2">
    <source>
        <dbReference type="EMBL" id="SFU77616.1"/>
    </source>
</evidence>
<keyword evidence="2" id="KW-0808">Transferase</keyword>
<dbReference type="SUPFAM" id="SSF53335">
    <property type="entry name" value="S-adenosyl-L-methionine-dependent methyltransferases"/>
    <property type="match status" value="1"/>
</dbReference>
<evidence type="ECO:0000259" key="1">
    <source>
        <dbReference type="Pfam" id="PF08241"/>
    </source>
</evidence>
<sequence>MSDEIIGLHQWFESAPGRYLLEWEQAHLDDAVADVFGYHALQVGMPWLQGLRANRMTHRWLALGTEYLAQPVQQPALWADPVALPFPANSLDLVLLPHALEHSPDPHAVLREVARVLVPEGRVVVCSINPASLWGLRQRLSWGQLYLPDAGEFIGHWRLRDWLRLLDFEVEGTHFGCWRPAVRSSQWLERFRWFDVWGRRWWPILGAAYFVVAVKRVHGMRLLEPAWRSQRQRAGASVPLVSRAPGTWAGHHLHKD</sequence>
<dbReference type="RefSeq" id="WP_054256544.1">
    <property type="nucleotide sequence ID" value="NZ_CYIG01000020.1"/>
</dbReference>
<dbReference type="InterPro" id="IPR029063">
    <property type="entry name" value="SAM-dependent_MTases_sf"/>
</dbReference>
<dbReference type="GO" id="GO:0032259">
    <property type="term" value="P:methylation"/>
    <property type="evidence" value="ECO:0007669"/>
    <property type="project" value="UniProtKB-KW"/>
</dbReference>
<dbReference type="Pfam" id="PF08241">
    <property type="entry name" value="Methyltransf_11"/>
    <property type="match status" value="1"/>
</dbReference>
<keyword evidence="2" id="KW-0489">Methyltransferase</keyword>
<dbReference type="AlphaFoldDB" id="A0A1I7IXF7"/>
<evidence type="ECO:0000313" key="3">
    <source>
        <dbReference type="Proteomes" id="UP000183656"/>
    </source>
</evidence>
<dbReference type="CDD" id="cd02440">
    <property type="entry name" value="AdoMet_MTases"/>
    <property type="match status" value="1"/>
</dbReference>
<organism evidence="2 3">
    <name type="scientific">Paenacidovorax caeni</name>
    <dbReference type="NCBI Taxonomy" id="343013"/>
    <lineage>
        <taxon>Bacteria</taxon>
        <taxon>Pseudomonadati</taxon>
        <taxon>Pseudomonadota</taxon>
        <taxon>Betaproteobacteria</taxon>
        <taxon>Burkholderiales</taxon>
        <taxon>Comamonadaceae</taxon>
        <taxon>Paenacidovorax</taxon>
    </lineage>
</organism>
<protein>
    <submittedName>
        <fullName evidence="2">Methyltransferase domain-containing protein</fullName>
    </submittedName>
</protein>
<dbReference type="InterPro" id="IPR013216">
    <property type="entry name" value="Methyltransf_11"/>
</dbReference>
<dbReference type="Proteomes" id="UP000183656">
    <property type="component" value="Unassembled WGS sequence"/>
</dbReference>
<reference evidence="2 3" key="1">
    <citation type="submission" date="2016-10" db="EMBL/GenBank/DDBJ databases">
        <authorList>
            <person name="de Groot N.N."/>
        </authorList>
    </citation>
    <scope>NUCLEOTIDE SEQUENCE [LARGE SCALE GENOMIC DNA]</scope>
    <source>
        <strain evidence="2 3">R-24608</strain>
    </source>
</reference>
<gene>
    <name evidence="2" type="ORF">SAMN04489707_102023</name>
</gene>
<dbReference type="GO" id="GO:0008757">
    <property type="term" value="F:S-adenosylmethionine-dependent methyltransferase activity"/>
    <property type="evidence" value="ECO:0007669"/>
    <property type="project" value="InterPro"/>
</dbReference>